<keyword evidence="2" id="KW-1185">Reference proteome</keyword>
<organism evidence="1 2">
    <name type="scientific">Rubrivirga marina</name>
    <dbReference type="NCBI Taxonomy" id="1196024"/>
    <lineage>
        <taxon>Bacteria</taxon>
        <taxon>Pseudomonadati</taxon>
        <taxon>Rhodothermota</taxon>
        <taxon>Rhodothermia</taxon>
        <taxon>Rhodothermales</taxon>
        <taxon>Rubricoccaceae</taxon>
        <taxon>Rubrivirga</taxon>
    </lineage>
</organism>
<sequence>MHSSILTEDLAPGLTADSVEALAARSVRRDSAASFQALLAAAAAVVKASLVPVREAETAALSLRQRETVTGVAADLDAVLGALAVGVSDEARCLVRRTPADRVRAVLRPAPGWLPRLRERAAEQLVGHPAPCRTWVAAAGAAVEALGQSAEHVATLAAAQKPQSSARVLGDRVADALRDGRDALLADVAKLVD</sequence>
<evidence type="ECO:0000313" key="1">
    <source>
        <dbReference type="EMBL" id="PAP76119.1"/>
    </source>
</evidence>
<dbReference type="AlphaFoldDB" id="A0A271J051"/>
<evidence type="ECO:0000313" key="2">
    <source>
        <dbReference type="Proteomes" id="UP000216339"/>
    </source>
</evidence>
<protein>
    <submittedName>
        <fullName evidence="1">Uncharacterized protein</fullName>
    </submittedName>
</protein>
<reference evidence="1 2" key="1">
    <citation type="submission" date="2016-11" db="EMBL/GenBank/DDBJ databases">
        <title>Study of marine rhodopsin-containing bacteria.</title>
        <authorList>
            <person name="Yoshizawa S."/>
            <person name="Kumagai Y."/>
            <person name="Kogure K."/>
        </authorList>
    </citation>
    <scope>NUCLEOTIDE SEQUENCE [LARGE SCALE GENOMIC DNA]</scope>
    <source>
        <strain evidence="1 2">SAORIC-28</strain>
    </source>
</reference>
<proteinExistence type="predicted"/>
<dbReference type="RefSeq" id="WP_095509759.1">
    <property type="nucleotide sequence ID" value="NZ_MQWD01000001.1"/>
</dbReference>
<accession>A0A271J051</accession>
<dbReference type="Proteomes" id="UP000216339">
    <property type="component" value="Unassembled WGS sequence"/>
</dbReference>
<comment type="caution">
    <text evidence="1">The sequence shown here is derived from an EMBL/GenBank/DDBJ whole genome shotgun (WGS) entry which is preliminary data.</text>
</comment>
<name>A0A271J051_9BACT</name>
<dbReference type="EMBL" id="MQWD01000001">
    <property type="protein sequence ID" value="PAP76119.1"/>
    <property type="molecule type" value="Genomic_DNA"/>
</dbReference>
<gene>
    <name evidence="1" type="ORF">BSZ37_06495</name>
</gene>